<dbReference type="GO" id="GO:0018279">
    <property type="term" value="P:protein N-linked glycosylation via asparagine"/>
    <property type="evidence" value="ECO:0007669"/>
    <property type="project" value="UniProtKB-UniRule"/>
</dbReference>
<evidence type="ECO:0000313" key="12">
    <source>
        <dbReference type="Proteomes" id="UP000243052"/>
    </source>
</evidence>
<keyword evidence="6 8" id="KW-1133">Transmembrane helix</keyword>
<evidence type="ECO:0000256" key="1">
    <source>
        <dbReference type="ARBA" id="ARBA00004479"/>
    </source>
</evidence>
<evidence type="ECO:0000313" key="11">
    <source>
        <dbReference type="EMBL" id="AMD20740.1"/>
    </source>
</evidence>
<feature type="domain" description="OST48 N-terminal" evidence="9">
    <location>
        <begin position="25"/>
        <end position="256"/>
    </location>
</feature>
<evidence type="ECO:0000256" key="7">
    <source>
        <dbReference type="ARBA" id="ARBA00023136"/>
    </source>
</evidence>
<evidence type="ECO:0000259" key="9">
    <source>
        <dbReference type="Pfam" id="PF03345"/>
    </source>
</evidence>
<dbReference type="OrthoDB" id="29105at2759"/>
<feature type="transmembrane region" description="Helical" evidence="8">
    <location>
        <begin position="391"/>
        <end position="413"/>
    </location>
</feature>
<keyword evidence="12" id="KW-1185">Reference proteome</keyword>
<evidence type="ECO:0000256" key="5">
    <source>
        <dbReference type="ARBA" id="ARBA00022824"/>
    </source>
</evidence>
<dbReference type="GO" id="GO:0008250">
    <property type="term" value="C:oligosaccharyltransferase complex"/>
    <property type="evidence" value="ECO:0007669"/>
    <property type="project" value="TreeGrafter"/>
</dbReference>
<feature type="chain" id="PRO_5006988313" description="Dolichyl-diphosphooligosaccharide--protein glycosyltransferase subunit WBP1" evidence="8">
    <location>
        <begin position="19"/>
        <end position="434"/>
    </location>
</feature>
<evidence type="ECO:0000259" key="10">
    <source>
        <dbReference type="Pfam" id="PF23358"/>
    </source>
</evidence>
<dbReference type="UniPathway" id="UPA00378"/>
<dbReference type="GeneID" id="28724000"/>
<keyword evidence="4 8" id="KW-0812">Transmembrane</keyword>
<protein>
    <recommendedName>
        <fullName evidence="8">Dolichyl-diphosphooligosaccharide--protein glycosyltransferase subunit WBP1</fullName>
        <shortName evidence="8">Oligosaccharyl transferase subunit WBP1</shortName>
    </recommendedName>
</protein>
<dbReference type="STRING" id="45286.A0A0X8HSM9"/>
<keyword evidence="8" id="KW-0732">Signal</keyword>
<reference evidence="11 12" key="1">
    <citation type="submission" date="2016-01" db="EMBL/GenBank/DDBJ databases">
        <title>Genome sequence of the yeast Holleya sinecauda.</title>
        <authorList>
            <person name="Dietrich F.S."/>
        </authorList>
    </citation>
    <scope>NUCLEOTIDE SEQUENCE [LARGE SCALE GENOMIC DNA]</scope>
    <source>
        <strain evidence="11 12">ATCC 58844</strain>
    </source>
</reference>
<dbReference type="InterPro" id="IPR055457">
    <property type="entry name" value="OST48_N"/>
</dbReference>
<comment type="subcellular location">
    <subcellularLocation>
        <location evidence="8">Endoplasmic reticulum membrane</location>
        <topology evidence="8">Single-pass type I membrane protein</topology>
    </subcellularLocation>
    <subcellularLocation>
        <location evidence="1">Membrane</location>
        <topology evidence="1">Single-pass type I membrane protein</topology>
    </subcellularLocation>
</comment>
<dbReference type="PANTHER" id="PTHR10830:SF0">
    <property type="entry name" value="DOLICHYL-DIPHOSPHOOLIGOSACCHARIDE--PROTEIN GLYCOSYLTRANSFERASE 48 KDA SUBUNIT"/>
    <property type="match status" value="1"/>
</dbReference>
<sequence>MLGHILSCFLCVFSIVSALSVHGLKTLVIYDSKITNLEDYSAFFEGLKKRQFITDVVSVSDADTDHVALYDGETRLYDNLILFPIKGRIINSKISTQSLLQFFSEGGDILAITSPRGLTTPVRVFLNQLGIYPSPKDYQLVDYFQSGTADVITVSTREVKNSYVYSSEAPVNLVYSGSSALLGNSELIVPILPAPRTSFARGKREDDWTIGSQGYMMAAVQNLNNARATWAGSDAFFSNANSPINSQFIEELIKWTFREKGVIKSVGFTHNHIDGSTWEEVPYKIRDPIVYEIGFSEWKGDQWVPYIANDVQFELRMIDPYYRLTLNASRSTKEVQYYSTGEFKLPDHHGVFSFVTDYKRTGISYIYEKDVKAVRHLANDEYPRSYEITNAWVNIGSIFCVIAWYVIFVFLYINIPGNAIKITEKTTEKIAEKN</sequence>
<evidence type="ECO:0000256" key="2">
    <source>
        <dbReference type="ARBA" id="ARBA00004922"/>
    </source>
</evidence>
<dbReference type="Pfam" id="PF23358">
    <property type="entry name" value="OST48_MD"/>
    <property type="match status" value="1"/>
</dbReference>
<evidence type="ECO:0000256" key="8">
    <source>
        <dbReference type="RuleBase" id="RU361142"/>
    </source>
</evidence>
<feature type="domain" description="OST48 middle" evidence="10">
    <location>
        <begin position="276"/>
        <end position="414"/>
    </location>
</feature>
<dbReference type="Pfam" id="PF03345">
    <property type="entry name" value="OST48_N"/>
    <property type="match status" value="1"/>
</dbReference>
<comment type="function">
    <text evidence="8">Subunit of the oligosaccharyl transferase (OST) complex that catalyzes the initial transfer of a defined glycan (Glc(3)Man(9)GlcNAc(2) in eukaryotes) from the lipid carrier dolichol-pyrophosphate to an asparagine residue within an Asn-X-Ser/Thr consensus motif in nascent polypeptide chains, the first step in protein N-glycosylation. N-glycosylation occurs cotranslationally and the complex associates with the Sec61 complex at the channel-forming translocon complex that mediates protein translocation across the endoplasmic reticulum (ER).</text>
</comment>
<dbReference type="InterPro" id="IPR005013">
    <property type="entry name" value="DDOST_48_kDa_subunit"/>
</dbReference>
<dbReference type="RefSeq" id="XP_017987736.1">
    <property type="nucleotide sequence ID" value="XM_018131686.1"/>
</dbReference>
<comment type="subunit">
    <text evidence="8">Component of the oligosaccharyltransferase (OST) complex.</text>
</comment>
<evidence type="ECO:0000256" key="3">
    <source>
        <dbReference type="ARBA" id="ARBA00008743"/>
    </source>
</evidence>
<dbReference type="EMBL" id="CP014244">
    <property type="protein sequence ID" value="AMD20740.1"/>
    <property type="molecule type" value="Genomic_DNA"/>
</dbReference>
<feature type="signal peptide" evidence="8">
    <location>
        <begin position="1"/>
        <end position="18"/>
    </location>
</feature>
<evidence type="ECO:0000256" key="4">
    <source>
        <dbReference type="ARBA" id="ARBA00022692"/>
    </source>
</evidence>
<comment type="pathway">
    <text evidence="2 8">Protein modification; protein glycosylation.</text>
</comment>
<gene>
    <name evidence="11" type="ORF">AW171_hschr42647</name>
</gene>
<dbReference type="InterPro" id="IPR055459">
    <property type="entry name" value="OST48_MD"/>
</dbReference>
<comment type="similarity">
    <text evidence="3 8">Belongs to the DDOST 48 kDa subunit family.</text>
</comment>
<dbReference type="Proteomes" id="UP000243052">
    <property type="component" value="Chromosome iv"/>
</dbReference>
<dbReference type="PANTHER" id="PTHR10830">
    <property type="entry name" value="DOLICHYL-DIPHOSPHOOLIGOSACCHARIDE--PROTEIN GLYCOSYLTRANSFERASE 48 KDA SUBUNIT"/>
    <property type="match status" value="1"/>
</dbReference>
<keyword evidence="5 8" id="KW-0256">Endoplasmic reticulum</keyword>
<organism evidence="11 12">
    <name type="scientific">Eremothecium sinecaudum</name>
    <dbReference type="NCBI Taxonomy" id="45286"/>
    <lineage>
        <taxon>Eukaryota</taxon>
        <taxon>Fungi</taxon>
        <taxon>Dikarya</taxon>
        <taxon>Ascomycota</taxon>
        <taxon>Saccharomycotina</taxon>
        <taxon>Saccharomycetes</taxon>
        <taxon>Saccharomycetales</taxon>
        <taxon>Saccharomycetaceae</taxon>
        <taxon>Eremothecium</taxon>
    </lineage>
</organism>
<evidence type="ECO:0000256" key="6">
    <source>
        <dbReference type="ARBA" id="ARBA00022989"/>
    </source>
</evidence>
<keyword evidence="7 8" id="KW-0472">Membrane</keyword>
<dbReference type="AlphaFoldDB" id="A0A0X8HSM9"/>
<accession>A0A0X8HSM9</accession>
<name>A0A0X8HSM9_9SACH</name>
<proteinExistence type="inferred from homology"/>